<dbReference type="PRINTS" id="PR00722">
    <property type="entry name" value="CHYMOTRYPSIN"/>
</dbReference>
<evidence type="ECO:0000256" key="6">
    <source>
        <dbReference type="ARBA" id="ARBA00023157"/>
    </source>
</evidence>
<reference evidence="9" key="4">
    <citation type="submission" date="2025-09" db="UniProtKB">
        <authorList>
            <consortium name="Ensembl"/>
        </authorList>
    </citation>
    <scope>IDENTIFICATION</scope>
</reference>
<dbReference type="PANTHER" id="PTHR24271">
    <property type="entry name" value="KALLIKREIN-RELATED"/>
    <property type="match status" value="1"/>
</dbReference>
<keyword evidence="3 7" id="KW-0378">Hydrolase</keyword>
<dbReference type="eggNOG" id="KOG3627">
    <property type="taxonomic scope" value="Eukaryota"/>
</dbReference>
<dbReference type="OMA" id="QNDEECE"/>
<dbReference type="EMBL" id="AGCU01132087">
    <property type="status" value="NOT_ANNOTATED_CDS"/>
    <property type="molecule type" value="Genomic_DNA"/>
</dbReference>
<keyword evidence="6" id="KW-1015">Disulfide bond</keyword>
<reference evidence="10" key="1">
    <citation type="submission" date="2011-10" db="EMBL/GenBank/DDBJ databases">
        <authorList>
            <consortium name="Soft-shell Turtle Genome Consortium"/>
        </authorList>
    </citation>
    <scope>NUCLEOTIDE SEQUENCE [LARGE SCALE GENOMIC DNA]</scope>
    <source>
        <strain evidence="10">Daiwa-1</strain>
    </source>
</reference>
<feature type="domain" description="Peptidase S1" evidence="8">
    <location>
        <begin position="3"/>
        <end position="227"/>
    </location>
</feature>
<dbReference type="PROSITE" id="PS00135">
    <property type="entry name" value="TRYPSIN_SER"/>
    <property type="match status" value="1"/>
</dbReference>
<keyword evidence="5" id="KW-0865">Zymogen</keyword>
<dbReference type="Gene3D" id="2.40.10.10">
    <property type="entry name" value="Trypsin-like serine proteases"/>
    <property type="match status" value="2"/>
</dbReference>
<evidence type="ECO:0000313" key="10">
    <source>
        <dbReference type="Proteomes" id="UP000007267"/>
    </source>
</evidence>
<dbReference type="AlphaFoldDB" id="K7FPE0"/>
<dbReference type="EMBL" id="AGCU01132088">
    <property type="status" value="NOT_ANNOTATED_CDS"/>
    <property type="molecule type" value="Genomic_DNA"/>
</dbReference>
<keyword evidence="10" id="KW-1185">Reference proteome</keyword>
<keyword evidence="2" id="KW-0732">Signal</keyword>
<evidence type="ECO:0000256" key="3">
    <source>
        <dbReference type="ARBA" id="ARBA00022801"/>
    </source>
</evidence>
<keyword evidence="4 7" id="KW-0720">Serine protease</keyword>
<protein>
    <recommendedName>
        <fullName evidence="8">Peptidase S1 domain-containing protein</fullName>
    </recommendedName>
</protein>
<dbReference type="GO" id="GO:0005737">
    <property type="term" value="C:cytoplasm"/>
    <property type="evidence" value="ECO:0007669"/>
    <property type="project" value="TreeGrafter"/>
</dbReference>
<dbReference type="FunFam" id="2.40.10.10:FF:000014">
    <property type="entry name" value="Complement factor D"/>
    <property type="match status" value="1"/>
</dbReference>
<dbReference type="InterPro" id="IPR001314">
    <property type="entry name" value="Peptidase_S1A"/>
</dbReference>
<proteinExistence type="predicted"/>
<dbReference type="PROSITE" id="PS50240">
    <property type="entry name" value="TRYPSIN_DOM"/>
    <property type="match status" value="1"/>
</dbReference>
<reference evidence="9" key="3">
    <citation type="submission" date="2025-08" db="UniProtKB">
        <authorList>
            <consortium name="Ensembl"/>
        </authorList>
    </citation>
    <scope>IDENTIFICATION</scope>
</reference>
<dbReference type="InterPro" id="IPR033116">
    <property type="entry name" value="TRYPSIN_SER"/>
</dbReference>
<sequence>GQIIGGYEAKPHSRPYMAYLRVEHDKKIFQCGGFLVKRKFVLTAAHCQGDNINVTLGAQNIKQQEPSQQVIPVRRQIPHPEFNQKTLKNDIMLLQLQDKGHRTKYVGLISLPPAQQRVDPKSRCSVAGWGQTSATNKQISETLQEADVVVMPRRKRGGPWRYYNATTMMCVGDPEEGRSPFQGDSGGPLVCGKEAQGIVSWGSKDGTPPAVYTRVSPFRPWIQETMDKV</sequence>
<dbReference type="InterPro" id="IPR001254">
    <property type="entry name" value="Trypsin_dom"/>
</dbReference>
<evidence type="ECO:0000259" key="8">
    <source>
        <dbReference type="PROSITE" id="PS50240"/>
    </source>
</evidence>
<evidence type="ECO:0000256" key="1">
    <source>
        <dbReference type="ARBA" id="ARBA00022670"/>
    </source>
</evidence>
<dbReference type="SMART" id="SM00020">
    <property type="entry name" value="Tryp_SPc"/>
    <property type="match status" value="1"/>
</dbReference>
<dbReference type="PROSITE" id="PS00134">
    <property type="entry name" value="TRYPSIN_HIS"/>
    <property type="match status" value="1"/>
</dbReference>
<dbReference type="InterPro" id="IPR009003">
    <property type="entry name" value="Peptidase_S1_PA"/>
</dbReference>
<keyword evidence="1 7" id="KW-0645">Protease</keyword>
<dbReference type="Proteomes" id="UP000007267">
    <property type="component" value="Unassembled WGS sequence"/>
</dbReference>
<evidence type="ECO:0000256" key="7">
    <source>
        <dbReference type="RuleBase" id="RU363034"/>
    </source>
</evidence>
<dbReference type="STRING" id="13735.ENSPSIP00000009900"/>
<dbReference type="InterPro" id="IPR018114">
    <property type="entry name" value="TRYPSIN_HIS"/>
</dbReference>
<accession>K7FPE0</accession>
<evidence type="ECO:0000256" key="5">
    <source>
        <dbReference type="ARBA" id="ARBA00023145"/>
    </source>
</evidence>
<reference evidence="10" key="2">
    <citation type="journal article" date="2013" name="Nat. Genet.">
        <title>The draft genomes of soft-shell turtle and green sea turtle yield insights into the development and evolution of the turtle-specific body plan.</title>
        <authorList>
            <person name="Wang Z."/>
            <person name="Pascual-Anaya J."/>
            <person name="Zadissa A."/>
            <person name="Li W."/>
            <person name="Niimura Y."/>
            <person name="Huang Z."/>
            <person name="Li C."/>
            <person name="White S."/>
            <person name="Xiong Z."/>
            <person name="Fang D."/>
            <person name="Wang B."/>
            <person name="Ming Y."/>
            <person name="Chen Y."/>
            <person name="Zheng Y."/>
            <person name="Kuraku S."/>
            <person name="Pignatelli M."/>
            <person name="Herrero J."/>
            <person name="Beal K."/>
            <person name="Nozawa M."/>
            <person name="Li Q."/>
            <person name="Wang J."/>
            <person name="Zhang H."/>
            <person name="Yu L."/>
            <person name="Shigenobu S."/>
            <person name="Wang J."/>
            <person name="Liu J."/>
            <person name="Flicek P."/>
            <person name="Searle S."/>
            <person name="Wang J."/>
            <person name="Kuratani S."/>
            <person name="Yin Y."/>
            <person name="Aken B."/>
            <person name="Zhang G."/>
            <person name="Irie N."/>
        </authorList>
    </citation>
    <scope>NUCLEOTIDE SEQUENCE [LARGE SCALE GENOMIC DNA]</scope>
    <source>
        <strain evidence="10">Daiwa-1</strain>
    </source>
</reference>
<dbReference type="GO" id="GO:0006508">
    <property type="term" value="P:proteolysis"/>
    <property type="evidence" value="ECO:0007669"/>
    <property type="project" value="UniProtKB-KW"/>
</dbReference>
<evidence type="ECO:0000256" key="4">
    <source>
        <dbReference type="ARBA" id="ARBA00022825"/>
    </source>
</evidence>
<evidence type="ECO:0000256" key="2">
    <source>
        <dbReference type="ARBA" id="ARBA00022729"/>
    </source>
</evidence>
<dbReference type="GeneTree" id="ENSGT01030000234551"/>
<evidence type="ECO:0000313" key="9">
    <source>
        <dbReference type="Ensembl" id="ENSPSIP00000009900.1"/>
    </source>
</evidence>
<dbReference type="Ensembl" id="ENSPSIT00000009950.1">
    <property type="protein sequence ID" value="ENSPSIP00000009900.1"/>
    <property type="gene ID" value="ENSPSIG00000008987.1"/>
</dbReference>
<dbReference type="GO" id="GO:0004252">
    <property type="term" value="F:serine-type endopeptidase activity"/>
    <property type="evidence" value="ECO:0007669"/>
    <property type="project" value="InterPro"/>
</dbReference>
<dbReference type="PANTHER" id="PTHR24271:SF81">
    <property type="entry name" value="GRANZYME B"/>
    <property type="match status" value="1"/>
</dbReference>
<organism evidence="9 10">
    <name type="scientific">Pelodiscus sinensis</name>
    <name type="common">Chinese softshell turtle</name>
    <name type="synonym">Trionyx sinensis</name>
    <dbReference type="NCBI Taxonomy" id="13735"/>
    <lineage>
        <taxon>Eukaryota</taxon>
        <taxon>Metazoa</taxon>
        <taxon>Chordata</taxon>
        <taxon>Craniata</taxon>
        <taxon>Vertebrata</taxon>
        <taxon>Euteleostomi</taxon>
        <taxon>Archelosauria</taxon>
        <taxon>Testudinata</taxon>
        <taxon>Testudines</taxon>
        <taxon>Cryptodira</taxon>
        <taxon>Trionychia</taxon>
        <taxon>Trionychidae</taxon>
        <taxon>Pelodiscus</taxon>
    </lineage>
</organism>
<dbReference type="InterPro" id="IPR043504">
    <property type="entry name" value="Peptidase_S1_PA_chymotrypsin"/>
</dbReference>
<name>K7FPE0_PELSI</name>
<dbReference type="CDD" id="cd00190">
    <property type="entry name" value="Tryp_SPc"/>
    <property type="match status" value="1"/>
</dbReference>
<dbReference type="FunFam" id="2.40.10.10:FF:000068">
    <property type="entry name" value="transmembrane protease serine 2"/>
    <property type="match status" value="1"/>
</dbReference>
<dbReference type="HOGENOM" id="CLU_006842_1_0_1"/>
<dbReference type="Pfam" id="PF00089">
    <property type="entry name" value="Trypsin"/>
    <property type="match status" value="1"/>
</dbReference>
<dbReference type="SUPFAM" id="SSF50494">
    <property type="entry name" value="Trypsin-like serine proteases"/>
    <property type="match status" value="1"/>
</dbReference>